<accession>A0ABM1QZF0</accession>
<gene>
    <name evidence="2" type="primary">LOC104747967</name>
</gene>
<dbReference type="Proteomes" id="UP000694864">
    <property type="component" value="Chromosome 15"/>
</dbReference>
<organism evidence="1 2">
    <name type="scientific">Camelina sativa</name>
    <name type="common">False flax</name>
    <name type="synonym">Myagrum sativum</name>
    <dbReference type="NCBI Taxonomy" id="90675"/>
    <lineage>
        <taxon>Eukaryota</taxon>
        <taxon>Viridiplantae</taxon>
        <taxon>Streptophyta</taxon>
        <taxon>Embryophyta</taxon>
        <taxon>Tracheophyta</taxon>
        <taxon>Spermatophyta</taxon>
        <taxon>Magnoliopsida</taxon>
        <taxon>eudicotyledons</taxon>
        <taxon>Gunneridae</taxon>
        <taxon>Pentapetalae</taxon>
        <taxon>rosids</taxon>
        <taxon>malvids</taxon>
        <taxon>Brassicales</taxon>
        <taxon>Brassicaceae</taxon>
        <taxon>Camelineae</taxon>
        <taxon>Camelina</taxon>
    </lineage>
</organism>
<dbReference type="RefSeq" id="XP_019092138.1">
    <property type="nucleotide sequence ID" value="XM_019236593.1"/>
</dbReference>
<proteinExistence type="predicted"/>
<dbReference type="GeneID" id="104747967"/>
<name>A0ABM1QZF0_CAMSA</name>
<evidence type="ECO:0000313" key="1">
    <source>
        <dbReference type="Proteomes" id="UP000694864"/>
    </source>
</evidence>
<reference evidence="2" key="2">
    <citation type="submission" date="2025-08" db="UniProtKB">
        <authorList>
            <consortium name="RefSeq"/>
        </authorList>
    </citation>
    <scope>IDENTIFICATION</scope>
    <source>
        <tissue evidence="2">Leaf</tissue>
    </source>
</reference>
<protein>
    <submittedName>
        <fullName evidence="2">Uncharacterized protein LOC104747967</fullName>
    </submittedName>
</protein>
<keyword evidence="1" id="KW-1185">Reference proteome</keyword>
<feature type="non-terminal residue" evidence="2">
    <location>
        <position position="1"/>
    </location>
</feature>
<reference evidence="1" key="1">
    <citation type="journal article" date="2014" name="Nat. Commun.">
        <title>The emerging biofuel crop Camelina sativa retains a highly undifferentiated hexaploid genome structure.</title>
        <authorList>
            <person name="Kagale S."/>
            <person name="Koh C."/>
            <person name="Nixon J."/>
            <person name="Bollina V."/>
            <person name="Clarke W.E."/>
            <person name="Tuteja R."/>
            <person name="Spillane C."/>
            <person name="Robinson S.J."/>
            <person name="Links M.G."/>
            <person name="Clarke C."/>
            <person name="Higgins E.E."/>
            <person name="Huebert T."/>
            <person name="Sharpe A.G."/>
            <person name="Parkin I.A."/>
        </authorList>
    </citation>
    <scope>NUCLEOTIDE SEQUENCE [LARGE SCALE GENOMIC DNA]</scope>
    <source>
        <strain evidence="1">cv. DH55</strain>
    </source>
</reference>
<evidence type="ECO:0000313" key="2">
    <source>
        <dbReference type="RefSeq" id="XP_019092138.1"/>
    </source>
</evidence>
<sequence length="72" mass="8008">KVVGSSCGCLSFEERIHLIIEKSFLTSFAKENKSTPNMKSKEMKKKLTVVSESIVTNENMTSKPLVKRLGCS</sequence>